<dbReference type="InterPro" id="IPR029336">
    <property type="entry name" value="DUF4594"/>
</dbReference>
<feature type="compositionally biased region" description="Gly residues" evidence="3">
    <location>
        <begin position="298"/>
        <end position="308"/>
    </location>
</feature>
<reference evidence="4" key="1">
    <citation type="submission" date="2019-04" db="EMBL/GenBank/DDBJ databases">
        <title>Genome assembly of Zosterops borbonicus 15179.</title>
        <authorList>
            <person name="Leroy T."/>
            <person name="Anselmetti Y."/>
            <person name="Tilak M.-K."/>
            <person name="Nabholz B."/>
        </authorList>
    </citation>
    <scope>NUCLEOTIDE SEQUENCE</scope>
    <source>
        <strain evidence="4">HGM_15179</strain>
        <tissue evidence="4">Muscle</tissue>
    </source>
</reference>
<feature type="region of interest" description="Disordered" evidence="3">
    <location>
        <begin position="298"/>
        <end position="333"/>
    </location>
</feature>
<proteinExistence type="predicted"/>
<feature type="non-terminal residue" evidence="4">
    <location>
        <position position="333"/>
    </location>
</feature>
<dbReference type="PANTHER" id="PTHR15635:SF11">
    <property type="entry name" value="COILED-COIL DOMAIN-CONTAINING PROTEIN 9"/>
    <property type="match status" value="1"/>
</dbReference>
<evidence type="ECO:0000313" key="4">
    <source>
        <dbReference type="EMBL" id="TRZ06863.1"/>
    </source>
</evidence>
<feature type="non-terminal residue" evidence="4">
    <location>
        <position position="1"/>
    </location>
</feature>
<keyword evidence="5" id="KW-1185">Reference proteome</keyword>
<dbReference type="OrthoDB" id="10058133at2759"/>
<evidence type="ECO:0000313" key="5">
    <source>
        <dbReference type="Proteomes" id="UP000796761"/>
    </source>
</evidence>
<accession>A0A8K1FUC3</accession>
<gene>
    <name evidence="4" type="ORF">HGM15179_020244</name>
</gene>
<organism evidence="4 5">
    <name type="scientific">Zosterops borbonicus</name>
    <dbReference type="NCBI Taxonomy" id="364589"/>
    <lineage>
        <taxon>Eukaryota</taxon>
        <taxon>Metazoa</taxon>
        <taxon>Chordata</taxon>
        <taxon>Craniata</taxon>
        <taxon>Vertebrata</taxon>
        <taxon>Euteleostomi</taxon>
        <taxon>Archelosauria</taxon>
        <taxon>Archosauria</taxon>
        <taxon>Dinosauria</taxon>
        <taxon>Saurischia</taxon>
        <taxon>Theropoda</taxon>
        <taxon>Coelurosauria</taxon>
        <taxon>Aves</taxon>
        <taxon>Neognathae</taxon>
        <taxon>Neoaves</taxon>
        <taxon>Telluraves</taxon>
        <taxon>Australaves</taxon>
        <taxon>Passeriformes</taxon>
        <taxon>Sylvioidea</taxon>
        <taxon>Zosteropidae</taxon>
        <taxon>Zosterops</taxon>
    </lineage>
</organism>
<keyword evidence="1" id="KW-0597">Phosphoprotein</keyword>
<sequence>PSPKYPQTPPKNPRDPSPKYSQSRSPKDKKPPGPPKSSGRPPRGGGEPWGGPGGSRPRRARGRGGGAGGGDGPDRKSQEWEQRRLQNIEQMNEEMEKIAEYERSRRDGVPEKNPVRNFLDDPRRCGPEPGGGPGGGPRRHGRNWGGPDFGKATAGARRGLPRAGLGAPLDPTLWMTGRQRAEYERWKRERERIDRERLERHRDPHGAWRREWDAQKPEGMWVWGKKQNFGGKIRREWDMQKPDGMWVWGKKKSEFRGKMGFGGKNSFGVLGMIFGVPELNFGEFSGLTFALCPLQVLGGPGGARGGRGPPATPPSPHPGGVPAPPPPPPPQEG</sequence>
<evidence type="ECO:0008006" key="6">
    <source>
        <dbReference type="Google" id="ProtNLM"/>
    </source>
</evidence>
<feature type="compositionally biased region" description="Pro residues" evidence="3">
    <location>
        <begin position="310"/>
        <end position="333"/>
    </location>
</feature>
<feature type="compositionally biased region" description="Gly residues" evidence="3">
    <location>
        <begin position="42"/>
        <end position="54"/>
    </location>
</feature>
<protein>
    <recommendedName>
        <fullName evidence="6">Coiled-coil domain containing 9</fullName>
    </recommendedName>
</protein>
<feature type="compositionally biased region" description="Low complexity" evidence="3">
    <location>
        <begin position="154"/>
        <end position="164"/>
    </location>
</feature>
<evidence type="ECO:0000256" key="3">
    <source>
        <dbReference type="SAM" id="MobiDB-lite"/>
    </source>
</evidence>
<feature type="compositionally biased region" description="Basic and acidic residues" evidence="3">
    <location>
        <begin position="94"/>
        <end position="126"/>
    </location>
</feature>
<comment type="caution">
    <text evidence="4">The sequence shown here is derived from an EMBL/GenBank/DDBJ whole genome shotgun (WGS) entry which is preliminary data.</text>
</comment>
<dbReference type="PANTHER" id="PTHR15635">
    <property type="entry name" value="COILED-COIL DOMAIN CONTAINING PROTEIN 9"/>
    <property type="match status" value="1"/>
</dbReference>
<feature type="compositionally biased region" description="Pro residues" evidence="3">
    <location>
        <begin position="1"/>
        <end position="11"/>
    </location>
</feature>
<dbReference type="Proteomes" id="UP000796761">
    <property type="component" value="Unassembled WGS sequence"/>
</dbReference>
<evidence type="ECO:0000256" key="1">
    <source>
        <dbReference type="ARBA" id="ARBA00022553"/>
    </source>
</evidence>
<name>A0A8K1FUC3_9PASS</name>
<dbReference type="EMBL" id="SWJQ01002121">
    <property type="protein sequence ID" value="TRZ06863.1"/>
    <property type="molecule type" value="Genomic_DNA"/>
</dbReference>
<evidence type="ECO:0000256" key="2">
    <source>
        <dbReference type="ARBA" id="ARBA00023054"/>
    </source>
</evidence>
<feature type="region of interest" description="Disordered" evidence="3">
    <location>
        <begin position="1"/>
        <end position="164"/>
    </location>
</feature>
<dbReference type="AlphaFoldDB" id="A0A8K1FUC3"/>
<keyword evidence="2" id="KW-0175">Coiled coil</keyword>
<dbReference type="Pfam" id="PF15266">
    <property type="entry name" value="DUF4594"/>
    <property type="match status" value="1"/>
</dbReference>
<feature type="compositionally biased region" description="Basic and acidic residues" evidence="3">
    <location>
        <begin position="72"/>
        <end position="86"/>
    </location>
</feature>